<keyword evidence="15" id="KW-0539">Nucleus</keyword>
<dbReference type="CTD" id="1496"/>
<dbReference type="FunFam" id="1.20.120.230:FF:000011">
    <property type="entry name" value="Catenin alpha 1"/>
    <property type="match status" value="1"/>
</dbReference>
<evidence type="ECO:0000256" key="9">
    <source>
        <dbReference type="ARBA" id="ARBA00022490"/>
    </source>
</evidence>
<dbReference type="GO" id="GO:0051015">
    <property type="term" value="F:actin filament binding"/>
    <property type="evidence" value="ECO:0007669"/>
    <property type="project" value="InterPro"/>
</dbReference>
<evidence type="ECO:0000256" key="13">
    <source>
        <dbReference type="ARBA" id="ARBA00023136"/>
    </source>
</evidence>
<keyword evidence="10" id="KW-0221">Differentiation</keyword>
<organism evidence="20 21">
    <name type="scientific">Puma concolor</name>
    <name type="common">Mountain lion</name>
    <name type="synonym">Felis concolor</name>
    <dbReference type="NCBI Taxonomy" id="9696"/>
    <lineage>
        <taxon>Eukaryota</taxon>
        <taxon>Metazoa</taxon>
        <taxon>Chordata</taxon>
        <taxon>Craniata</taxon>
        <taxon>Vertebrata</taxon>
        <taxon>Euteleostomi</taxon>
        <taxon>Mammalia</taxon>
        <taxon>Eutheria</taxon>
        <taxon>Laurasiatheria</taxon>
        <taxon>Carnivora</taxon>
        <taxon>Feliformia</taxon>
        <taxon>Felidae</taxon>
        <taxon>Felinae</taxon>
        <taxon>Puma</taxon>
    </lineage>
</organism>
<dbReference type="GO" id="GO:0030424">
    <property type="term" value="C:axon"/>
    <property type="evidence" value="ECO:0007669"/>
    <property type="project" value="UniProtKB-SubCell"/>
</dbReference>
<keyword evidence="12" id="KW-0965">Cell junction</keyword>
<evidence type="ECO:0000256" key="2">
    <source>
        <dbReference type="ARBA" id="ARBA00004245"/>
    </source>
</evidence>
<evidence type="ECO:0000256" key="3">
    <source>
        <dbReference type="ARBA" id="ARBA00004413"/>
    </source>
</evidence>
<dbReference type="InterPro" id="IPR001033">
    <property type="entry name" value="Alpha_catenin"/>
</dbReference>
<evidence type="ECO:0000313" key="21">
    <source>
        <dbReference type="RefSeq" id="XP_025787863.1"/>
    </source>
</evidence>
<keyword evidence="13" id="KW-0472">Membrane</keyword>
<dbReference type="InterPro" id="IPR036723">
    <property type="entry name" value="Alpha-catenin/vinculin-like_sf"/>
</dbReference>
<comment type="similarity">
    <text evidence="6">Belongs to the vinculin/alpha-catenin family.</text>
</comment>
<dbReference type="SUPFAM" id="SSF47220">
    <property type="entry name" value="alpha-catenin/vinculin-like"/>
    <property type="match status" value="5"/>
</dbReference>
<dbReference type="GO" id="GO:0045296">
    <property type="term" value="F:cadherin binding"/>
    <property type="evidence" value="ECO:0007669"/>
    <property type="project" value="InterPro"/>
</dbReference>
<evidence type="ECO:0000256" key="10">
    <source>
        <dbReference type="ARBA" id="ARBA00022782"/>
    </source>
</evidence>
<dbReference type="FunFam" id="1.20.120.230:FF:000006">
    <property type="entry name" value="Catenin alpha 1"/>
    <property type="match status" value="1"/>
</dbReference>
<reference evidence="21" key="1">
    <citation type="submission" date="2025-08" db="UniProtKB">
        <authorList>
            <consortium name="RefSeq"/>
        </authorList>
    </citation>
    <scope>IDENTIFICATION</scope>
    <source>
        <tissue evidence="21">Blood</tissue>
    </source>
</reference>
<evidence type="ECO:0000256" key="14">
    <source>
        <dbReference type="ARBA" id="ARBA00023212"/>
    </source>
</evidence>
<dbReference type="Proteomes" id="UP000515131">
    <property type="component" value="Unplaced"/>
</dbReference>
<gene>
    <name evidence="21" type="primary">CTNNA2</name>
</gene>
<feature type="region of interest" description="Disordered" evidence="19">
    <location>
        <begin position="953"/>
        <end position="977"/>
    </location>
</feature>
<proteinExistence type="inferred from homology"/>
<keyword evidence="11" id="KW-0130">Cell adhesion</keyword>
<evidence type="ECO:0000256" key="17">
    <source>
        <dbReference type="ARBA" id="ARBA00023806"/>
    </source>
</evidence>
<protein>
    <recommendedName>
        <fullName evidence="17">Catenin alpha-2</fullName>
    </recommendedName>
    <alternativeName>
        <fullName evidence="18">Alpha N-catenin</fullName>
    </alternativeName>
</protein>
<dbReference type="KEGG" id="pcoo:112869024"/>
<dbReference type="GO" id="GO:0005856">
    <property type="term" value="C:cytoskeleton"/>
    <property type="evidence" value="ECO:0007669"/>
    <property type="project" value="UniProtKB-SubCell"/>
</dbReference>
<dbReference type="GeneID" id="112869024"/>
<dbReference type="FunFam" id="1.20.120.230:FF:000008">
    <property type="entry name" value="Catenin alpha 1"/>
    <property type="match status" value="1"/>
</dbReference>
<evidence type="ECO:0000256" key="1">
    <source>
        <dbReference type="ARBA" id="ARBA00004123"/>
    </source>
</evidence>
<name>A0A6P6ILS0_PUMCO</name>
<dbReference type="GO" id="GO:0005912">
    <property type="term" value="C:adherens junction"/>
    <property type="evidence" value="ECO:0007669"/>
    <property type="project" value="UniProtKB-SubCell"/>
</dbReference>
<evidence type="ECO:0000256" key="11">
    <source>
        <dbReference type="ARBA" id="ARBA00022889"/>
    </source>
</evidence>
<dbReference type="AlphaFoldDB" id="A0A6P6ILS0"/>
<evidence type="ECO:0000256" key="6">
    <source>
        <dbReference type="ARBA" id="ARBA00008376"/>
    </source>
</evidence>
<comment type="subcellular location">
    <subcellularLocation>
        <location evidence="5">Cell junction</location>
        <location evidence="5">Adherens junction</location>
    </subcellularLocation>
    <subcellularLocation>
        <location evidence="3">Cell membrane</location>
        <topology evidence="3">Peripheral membrane protein</topology>
        <orientation evidence="3">Cytoplasmic side</orientation>
    </subcellularLocation>
    <subcellularLocation>
        <location evidence="4">Cell projection</location>
        <location evidence="4">Axon</location>
    </subcellularLocation>
    <subcellularLocation>
        <location evidence="2">Cytoplasm</location>
        <location evidence="2">Cytoskeleton</location>
    </subcellularLocation>
    <subcellularLocation>
        <location evidence="1">Nucleus</location>
    </subcellularLocation>
</comment>
<dbReference type="RefSeq" id="XP_025787863.1">
    <property type="nucleotide sequence ID" value="XM_025932078.1"/>
</dbReference>
<feature type="compositionally biased region" description="Basic residues" evidence="19">
    <location>
        <begin position="966"/>
        <end position="976"/>
    </location>
</feature>
<evidence type="ECO:0000256" key="16">
    <source>
        <dbReference type="ARBA" id="ARBA00023273"/>
    </source>
</evidence>
<dbReference type="Gene3D" id="6.10.250.2510">
    <property type="match status" value="1"/>
</dbReference>
<dbReference type="PANTHER" id="PTHR18914">
    <property type="entry name" value="ALPHA CATENIN"/>
    <property type="match status" value="1"/>
</dbReference>
<sequence length="991" mass="109690">MTSATSPIILKWDPKSLEIRTLTVERLLEPLVTQVTTLVNTSNKGPSGKKKGRSKKAHVLAASVEQATQNFLDKGEQIAKESQDLKEELVAAVEDVRKQGETMRIASSEFADDPCSSVKRGTMVRAARALLSAVTRLLILADMADVMRLLSHLKIVEEALEAVKNSTNEQDLAHHFKQFGKEMVKLYVPARRQQELKDPHCRNEMAAARGALKKNATMLYTASQAFLRHPDVAATRANRDYVFKQVQEAIAGISNAAQATSPTDEAKGHTGIGELAAALNEFDNKIILDPMTFSEARFRPSLEERLESIISGAALMADSSCTRDDRRERIVAECNAVRQALQDLLSEYMNNTGRKEKGDPLNIAIDKMTKKTRDLRRQLRKAVMDHISDSFLETNVPLLVLIEAAKSGNEKEVKEYAQVFREHANKLVEVANLACSISNNEEGVKLVRMAATQIDSLCPQVINAALTLAARPQSKVAQDNMDVFKDQWEKQVRVLTEAVDDITSVDDFLSVSENHILEDVNKCVIALQEGDVDTLDRTAGAIRGRAARVIHIINAEMENYEAGVYTEKVLEATKLLSETVMPRFAEQVEVAIEALSANVPQPFEENEFIDASRLVYDGVRDIRKAVLMIRTPEELEDDSDFEQEDYDVRSRTSVQTEDDQLIAGQSARAIMAQLPQEEKAKIAEQVEIFHQEKSKLDAEVAKWDDSGNDIIVLAKQMCMIMMEMTDFTRGKGPLKNTSDVINAAKKIAEAGSRMDKLARAVADQCPDSACKQDLLAYLQRIALYCHQLNICSKVKAEVQNLGGELIVSGTGVQSTFTTFYEVDCDVIDGGRASQLSTHLPTCAEGAPIGSGSSDSSMVYLQDSCIRLGEQRGSEEETGYHIFAAELDTIFLKMESVLDSATSLIQAAKNLMNAVVLTVKASYVASTKYQKVYGTAAVNSPVVSWKMKAPEKKPLVKREKPEEFQTRVRRGSQKKHISPVQALSEFKAMDSF</sequence>
<keyword evidence="9" id="KW-0963">Cytoplasm</keyword>
<keyword evidence="8" id="KW-1003">Cell membrane</keyword>
<evidence type="ECO:0000256" key="18">
    <source>
        <dbReference type="ARBA" id="ARBA00029822"/>
    </source>
</evidence>
<evidence type="ECO:0000256" key="12">
    <source>
        <dbReference type="ARBA" id="ARBA00022949"/>
    </source>
</evidence>
<dbReference type="GO" id="GO:0098609">
    <property type="term" value="P:cell-cell adhesion"/>
    <property type="evidence" value="ECO:0007669"/>
    <property type="project" value="TreeGrafter"/>
</dbReference>
<dbReference type="GO" id="GO:0016477">
    <property type="term" value="P:cell migration"/>
    <property type="evidence" value="ECO:0007669"/>
    <property type="project" value="TreeGrafter"/>
</dbReference>
<evidence type="ECO:0000256" key="5">
    <source>
        <dbReference type="ARBA" id="ARBA00004536"/>
    </source>
</evidence>
<dbReference type="InterPro" id="IPR006077">
    <property type="entry name" value="Vinculin/catenin"/>
</dbReference>
<keyword evidence="16" id="KW-0966">Cell projection</keyword>
<evidence type="ECO:0000256" key="19">
    <source>
        <dbReference type="SAM" id="MobiDB-lite"/>
    </source>
</evidence>
<dbReference type="PRINTS" id="PR00805">
    <property type="entry name" value="ALPHACATENIN"/>
</dbReference>
<dbReference type="PANTHER" id="PTHR18914:SF23">
    <property type="entry name" value="CATENIN ALPHA-2"/>
    <property type="match status" value="1"/>
</dbReference>
<evidence type="ECO:0000256" key="4">
    <source>
        <dbReference type="ARBA" id="ARBA00004489"/>
    </source>
</evidence>
<evidence type="ECO:0000313" key="20">
    <source>
        <dbReference type="Proteomes" id="UP000515131"/>
    </source>
</evidence>
<keyword evidence="7" id="KW-0217">Developmental protein</keyword>
<dbReference type="GO" id="GO:0005634">
    <property type="term" value="C:nucleus"/>
    <property type="evidence" value="ECO:0007669"/>
    <property type="project" value="UniProtKB-SubCell"/>
</dbReference>
<evidence type="ECO:0000256" key="8">
    <source>
        <dbReference type="ARBA" id="ARBA00022475"/>
    </source>
</evidence>
<keyword evidence="14" id="KW-0206">Cytoskeleton</keyword>
<accession>A0A6P6ILS0</accession>
<dbReference type="GO" id="GO:0016342">
    <property type="term" value="C:catenin complex"/>
    <property type="evidence" value="ECO:0007669"/>
    <property type="project" value="TreeGrafter"/>
</dbReference>
<dbReference type="FunFam" id="1.20.120.230:FF:000007">
    <property type="entry name" value="Catenin alpha 1"/>
    <property type="match status" value="1"/>
</dbReference>
<feature type="compositionally biased region" description="Basic and acidic residues" evidence="19">
    <location>
        <begin position="953"/>
        <end position="965"/>
    </location>
</feature>
<evidence type="ECO:0000256" key="7">
    <source>
        <dbReference type="ARBA" id="ARBA00022473"/>
    </source>
</evidence>
<dbReference type="Pfam" id="PF01044">
    <property type="entry name" value="Vinculin"/>
    <property type="match status" value="2"/>
</dbReference>
<evidence type="ECO:0000256" key="15">
    <source>
        <dbReference type="ARBA" id="ARBA00023242"/>
    </source>
</evidence>
<dbReference type="GO" id="GO:0008013">
    <property type="term" value="F:beta-catenin binding"/>
    <property type="evidence" value="ECO:0007669"/>
    <property type="project" value="TreeGrafter"/>
</dbReference>
<keyword evidence="20" id="KW-1185">Reference proteome</keyword>
<dbReference type="Gene3D" id="1.20.120.230">
    <property type="entry name" value="Alpha-catenin/vinculin-like"/>
    <property type="match status" value="5"/>
</dbReference>
<dbReference type="GO" id="GO:0030154">
    <property type="term" value="P:cell differentiation"/>
    <property type="evidence" value="ECO:0007669"/>
    <property type="project" value="UniProtKB-KW"/>
</dbReference>